<dbReference type="SMART" id="SM01040">
    <property type="entry name" value="Bro-N"/>
    <property type="match status" value="1"/>
</dbReference>
<evidence type="ECO:0000313" key="2">
    <source>
        <dbReference type="EMBL" id="KXV18131.1"/>
    </source>
</evidence>
<dbReference type="PROSITE" id="PS51750">
    <property type="entry name" value="BRO_N"/>
    <property type="match status" value="1"/>
</dbReference>
<proteinExistence type="predicted"/>
<dbReference type="PATRIC" id="fig|442.8.peg.1070"/>
<name>A0A149RUU3_GLUOY</name>
<dbReference type="EMBL" id="LHZG01000172">
    <property type="protein sequence ID" value="KXV18131.1"/>
    <property type="molecule type" value="Genomic_DNA"/>
</dbReference>
<dbReference type="AlphaFoldDB" id="A0A149RUU3"/>
<accession>A0A149RUU3</accession>
<dbReference type="InterPro" id="IPR003497">
    <property type="entry name" value="BRO_N_domain"/>
</dbReference>
<dbReference type="PANTHER" id="PTHR36180">
    <property type="entry name" value="DNA-BINDING PROTEIN-RELATED-RELATED"/>
    <property type="match status" value="1"/>
</dbReference>
<dbReference type="Pfam" id="PF02498">
    <property type="entry name" value="Bro-N"/>
    <property type="match status" value="1"/>
</dbReference>
<dbReference type="RefSeq" id="WP_015074939.1">
    <property type="nucleotide sequence ID" value="NZ_LCTG01000008.1"/>
</dbReference>
<protein>
    <submittedName>
        <fullName evidence="2">Phage antirepressor</fullName>
    </submittedName>
</protein>
<organism evidence="2 3">
    <name type="scientific">Gluconobacter oxydans</name>
    <name type="common">Gluconobacter suboxydans</name>
    <dbReference type="NCBI Taxonomy" id="442"/>
    <lineage>
        <taxon>Bacteria</taxon>
        <taxon>Pseudomonadati</taxon>
        <taxon>Pseudomonadota</taxon>
        <taxon>Alphaproteobacteria</taxon>
        <taxon>Acetobacterales</taxon>
        <taxon>Acetobacteraceae</taxon>
        <taxon>Gluconobacter</taxon>
    </lineage>
</organism>
<evidence type="ECO:0000313" key="3">
    <source>
        <dbReference type="Proteomes" id="UP000075655"/>
    </source>
</evidence>
<gene>
    <name evidence="2" type="ORF">AD934_09345</name>
</gene>
<feature type="domain" description="Bro-N" evidence="1">
    <location>
        <begin position="16"/>
        <end position="122"/>
    </location>
</feature>
<dbReference type="PANTHER" id="PTHR36180:SF2">
    <property type="entry name" value="BRO FAMILY PROTEIN"/>
    <property type="match status" value="1"/>
</dbReference>
<dbReference type="Proteomes" id="UP000075655">
    <property type="component" value="Unassembled WGS sequence"/>
</dbReference>
<reference evidence="2 3" key="1">
    <citation type="submission" date="2015-06" db="EMBL/GenBank/DDBJ databases">
        <title>Improved classification and identification of acetic acid bacteria using matrix-assisted laser desorption/ionization time-of-flight mass spectrometry; Gluconobacter nephelii and Gluconobacter uchimurae are later heterotypic synonyms of Gluconobacter japonicus and Gluconobacter oxydans, respectively.</title>
        <authorList>
            <person name="Li L."/>
            <person name="Cleenwerck I."/>
            <person name="De Vuyst L."/>
            <person name="Vandamme P."/>
        </authorList>
    </citation>
    <scope>NUCLEOTIDE SEQUENCE [LARGE SCALE GENOMIC DNA]</scope>
    <source>
        <strain evidence="2 3">LMG 1676</strain>
    </source>
</reference>
<sequence length="247" mass="27152">MTPAAETTYEQQKAGGLPLETSSEFIFAGATLRSASYQGRQWFLIADICGALEIKGPADAAKRLDDDEKTLIRVQTAGGPQQVVCVTESGAYHLSFVSRKPIAKRFRRWITEEVIPRIRETGFYALPGGSSENLEDQQHLKACFQAPGRYVVLSLPNAPLVIEARDMDEILLDCDQADMQALVSSAKLVGSLWRSYRAEIAILNEPLTLDEGLQQLDQAISLSTRLAQWVQRASENKALALAKAATK</sequence>
<evidence type="ECO:0000259" key="1">
    <source>
        <dbReference type="PROSITE" id="PS51750"/>
    </source>
</evidence>
<comment type="caution">
    <text evidence="2">The sequence shown here is derived from an EMBL/GenBank/DDBJ whole genome shotgun (WGS) entry which is preliminary data.</text>
</comment>